<feature type="transmembrane region" description="Helical" evidence="1">
    <location>
        <begin position="65"/>
        <end position="82"/>
    </location>
</feature>
<reference evidence="2" key="1">
    <citation type="submission" date="2022-08" db="UniProtKB">
        <authorList>
            <consortium name="EnsemblMetazoa"/>
        </authorList>
    </citation>
    <scope>IDENTIFICATION</scope>
</reference>
<evidence type="ECO:0000256" key="1">
    <source>
        <dbReference type="SAM" id="Phobius"/>
    </source>
</evidence>
<dbReference type="EnsemblMetazoa" id="ACOM025913-RA">
    <property type="protein sequence ID" value="ACOM025913-PA.1"/>
    <property type="gene ID" value="ACOM025913"/>
</dbReference>
<dbReference type="AlphaFoldDB" id="A0A8W7P6R7"/>
<sequence>MIAIMKFSAVVQNIHSISFIVVKYSEVAFANMSEEQSVSRTVKYPYTYTQKIAQFPYKHYYKNQWIWRFYFISFGLSLPLFYKLHSLANVPANKEKWAESKRKQLQPDHH</sequence>
<protein>
    <submittedName>
        <fullName evidence="2">Uncharacterized protein</fullName>
    </submittedName>
</protein>
<proteinExistence type="predicted"/>
<dbReference type="Proteomes" id="UP000075882">
    <property type="component" value="Unassembled WGS sequence"/>
</dbReference>
<evidence type="ECO:0000313" key="2">
    <source>
        <dbReference type="EnsemblMetazoa" id="ACOM025913-PA.1"/>
    </source>
</evidence>
<accession>A0A8W7P6R7</accession>
<dbReference type="VEuPathDB" id="VectorBase:ACON2_033055"/>
<name>A0A8W7P6R7_ANOCL</name>
<organism evidence="2">
    <name type="scientific">Anopheles coluzzii</name>
    <name type="common">African malaria mosquito</name>
    <dbReference type="NCBI Taxonomy" id="1518534"/>
    <lineage>
        <taxon>Eukaryota</taxon>
        <taxon>Metazoa</taxon>
        <taxon>Ecdysozoa</taxon>
        <taxon>Arthropoda</taxon>
        <taxon>Hexapoda</taxon>
        <taxon>Insecta</taxon>
        <taxon>Pterygota</taxon>
        <taxon>Neoptera</taxon>
        <taxon>Endopterygota</taxon>
        <taxon>Diptera</taxon>
        <taxon>Nematocera</taxon>
        <taxon>Culicoidea</taxon>
        <taxon>Culicidae</taxon>
        <taxon>Anophelinae</taxon>
        <taxon>Anopheles</taxon>
    </lineage>
</organism>
<keyword evidence="1" id="KW-0812">Transmembrane</keyword>
<keyword evidence="1" id="KW-0472">Membrane</keyword>
<keyword evidence="1" id="KW-1133">Transmembrane helix</keyword>